<keyword evidence="8 15" id="KW-0378">Hydrolase</keyword>
<reference evidence="15 16" key="1">
    <citation type="submission" date="2017-03" db="EMBL/GenBank/DDBJ databases">
        <authorList>
            <person name="Afonso C.L."/>
            <person name="Miller P.J."/>
            <person name="Scott M.A."/>
            <person name="Spackman E."/>
            <person name="Goraichik I."/>
            <person name="Dimitrov K.M."/>
            <person name="Suarez D.L."/>
            <person name="Swayne D.E."/>
        </authorList>
    </citation>
    <scope>NUCLEOTIDE SEQUENCE [LARGE SCALE GENOMIC DNA]</scope>
    <source>
        <strain evidence="15 16">CECT 7691</strain>
    </source>
</reference>
<dbReference type="NCBIfam" id="TIGR01488">
    <property type="entry name" value="HAD-SF-IB"/>
    <property type="match status" value="1"/>
</dbReference>
<evidence type="ECO:0000256" key="5">
    <source>
        <dbReference type="ARBA" id="ARBA00015196"/>
    </source>
</evidence>
<evidence type="ECO:0000256" key="7">
    <source>
        <dbReference type="ARBA" id="ARBA00022723"/>
    </source>
</evidence>
<feature type="active site" description="Nucleophile" evidence="14">
    <location>
        <position position="53"/>
    </location>
</feature>
<protein>
    <recommendedName>
        <fullName evidence="5">Phosphoserine phosphatase</fullName>
        <ecNumber evidence="4">3.1.3.3</ecNumber>
    </recommendedName>
    <alternativeName>
        <fullName evidence="11">O-phosphoserine phosphohydrolase</fullName>
    </alternativeName>
</protein>
<dbReference type="SFLD" id="SFLDG01136">
    <property type="entry name" value="C1.6:_Phosphoserine_Phosphatas"/>
    <property type="match status" value="1"/>
</dbReference>
<comment type="similarity">
    <text evidence="3">Belongs to the HAD-like hydrolase superfamily. SerB family.</text>
</comment>
<keyword evidence="10" id="KW-0718">Serine biosynthesis</keyword>
<dbReference type="AlphaFoldDB" id="A0A1Y5TU24"/>
<keyword evidence="6" id="KW-0028">Amino-acid biosynthesis</keyword>
<evidence type="ECO:0000256" key="9">
    <source>
        <dbReference type="ARBA" id="ARBA00022842"/>
    </source>
</evidence>
<evidence type="ECO:0000313" key="15">
    <source>
        <dbReference type="EMBL" id="SLN72424.1"/>
    </source>
</evidence>
<dbReference type="SFLD" id="SFLDG01137">
    <property type="entry name" value="C1.6.1:_Phosphoserine_Phosphat"/>
    <property type="match status" value="1"/>
</dbReference>
<sequence length="263" mass="28097">MLAPRKAVDIPLELEPENTAAARNALAQALAARPIDWLLQAAAGRRKRLLVADMDSTIITVECIDELADFAGRKAEVAEITERAMRGELDFAGALRARVAMLGGLTTDVLLKCFEDRIRLTPGARSLVATMRANGAYTALVSGGFTFFTSRVREMVGFDWDQANRLGITDGRLSGEVEEPILGADGKLVALRRIEATRGIAATESLAIGDGANDIPMLQAAGLGIAFHAKPKTAAAAEARVDHGDLATPLFFQGYRHTEIVNG</sequence>
<dbReference type="Gene3D" id="3.40.50.1000">
    <property type="entry name" value="HAD superfamily/HAD-like"/>
    <property type="match status" value="1"/>
</dbReference>
<dbReference type="UniPathway" id="UPA00135">
    <property type="reaction ID" value="UER00198"/>
</dbReference>
<name>A0A1Y5TU24_9PROT</name>
<comment type="catalytic activity">
    <reaction evidence="12">
        <text>O-phospho-L-serine + H2O = L-serine + phosphate</text>
        <dbReference type="Rhea" id="RHEA:21208"/>
        <dbReference type="ChEBI" id="CHEBI:15377"/>
        <dbReference type="ChEBI" id="CHEBI:33384"/>
        <dbReference type="ChEBI" id="CHEBI:43474"/>
        <dbReference type="ChEBI" id="CHEBI:57524"/>
        <dbReference type="EC" id="3.1.3.3"/>
    </reaction>
</comment>
<dbReference type="FunCoup" id="A0A1Y5TU24">
    <property type="interactions" value="492"/>
</dbReference>
<evidence type="ECO:0000256" key="1">
    <source>
        <dbReference type="ARBA" id="ARBA00001946"/>
    </source>
</evidence>
<evidence type="ECO:0000313" key="16">
    <source>
        <dbReference type="Proteomes" id="UP000193200"/>
    </source>
</evidence>
<gene>
    <name evidence="15" type="primary">serB</name>
    <name evidence="15" type="ORF">OCH7691_03474</name>
</gene>
<evidence type="ECO:0000256" key="3">
    <source>
        <dbReference type="ARBA" id="ARBA00009184"/>
    </source>
</evidence>
<dbReference type="SFLD" id="SFLDS00003">
    <property type="entry name" value="Haloacid_Dehalogenase"/>
    <property type="match status" value="1"/>
</dbReference>
<dbReference type="Proteomes" id="UP000193200">
    <property type="component" value="Unassembled WGS sequence"/>
</dbReference>
<comment type="cofactor">
    <cofactor evidence="1">
        <name>Mg(2+)</name>
        <dbReference type="ChEBI" id="CHEBI:18420"/>
    </cofactor>
</comment>
<evidence type="ECO:0000256" key="14">
    <source>
        <dbReference type="PIRSR" id="PIRSR604469-1"/>
    </source>
</evidence>
<dbReference type="EMBL" id="FWFR01000003">
    <property type="protein sequence ID" value="SLN72424.1"/>
    <property type="molecule type" value="Genomic_DNA"/>
</dbReference>
<comment type="catalytic activity">
    <reaction evidence="13">
        <text>O-phospho-D-serine + H2O = D-serine + phosphate</text>
        <dbReference type="Rhea" id="RHEA:24873"/>
        <dbReference type="ChEBI" id="CHEBI:15377"/>
        <dbReference type="ChEBI" id="CHEBI:35247"/>
        <dbReference type="ChEBI" id="CHEBI:43474"/>
        <dbReference type="ChEBI" id="CHEBI:58680"/>
        <dbReference type="EC" id="3.1.3.3"/>
    </reaction>
</comment>
<dbReference type="PANTHER" id="PTHR43344">
    <property type="entry name" value="PHOSPHOSERINE PHOSPHATASE"/>
    <property type="match status" value="1"/>
</dbReference>
<dbReference type="GO" id="GO:0000287">
    <property type="term" value="F:magnesium ion binding"/>
    <property type="evidence" value="ECO:0007669"/>
    <property type="project" value="TreeGrafter"/>
</dbReference>
<dbReference type="NCBIfam" id="TIGR00338">
    <property type="entry name" value="serB"/>
    <property type="match status" value="1"/>
</dbReference>
<evidence type="ECO:0000256" key="4">
    <source>
        <dbReference type="ARBA" id="ARBA00012640"/>
    </source>
</evidence>
<evidence type="ECO:0000256" key="2">
    <source>
        <dbReference type="ARBA" id="ARBA00005135"/>
    </source>
</evidence>
<evidence type="ECO:0000256" key="6">
    <source>
        <dbReference type="ARBA" id="ARBA00022605"/>
    </source>
</evidence>
<keyword evidence="7" id="KW-0479">Metal-binding</keyword>
<dbReference type="Pfam" id="PF12710">
    <property type="entry name" value="HAD"/>
    <property type="match status" value="1"/>
</dbReference>
<keyword evidence="9" id="KW-0460">Magnesium</keyword>
<dbReference type="PANTHER" id="PTHR43344:SF2">
    <property type="entry name" value="PHOSPHOSERINE PHOSPHATASE"/>
    <property type="match status" value="1"/>
</dbReference>
<evidence type="ECO:0000256" key="12">
    <source>
        <dbReference type="ARBA" id="ARBA00048138"/>
    </source>
</evidence>
<dbReference type="InterPro" id="IPR050582">
    <property type="entry name" value="HAD-like_SerB"/>
</dbReference>
<dbReference type="GO" id="GO:0036424">
    <property type="term" value="F:L-phosphoserine phosphatase activity"/>
    <property type="evidence" value="ECO:0007669"/>
    <property type="project" value="InterPro"/>
</dbReference>
<dbReference type="CDD" id="cd07500">
    <property type="entry name" value="HAD_PSP"/>
    <property type="match status" value="1"/>
</dbReference>
<evidence type="ECO:0000256" key="11">
    <source>
        <dbReference type="ARBA" id="ARBA00031693"/>
    </source>
</evidence>
<dbReference type="GO" id="GO:0006564">
    <property type="term" value="P:L-serine biosynthetic process"/>
    <property type="evidence" value="ECO:0007669"/>
    <property type="project" value="UniProtKB-KW"/>
</dbReference>
<organism evidence="15 16">
    <name type="scientific">Oceanibacterium hippocampi</name>
    <dbReference type="NCBI Taxonomy" id="745714"/>
    <lineage>
        <taxon>Bacteria</taxon>
        <taxon>Pseudomonadati</taxon>
        <taxon>Pseudomonadota</taxon>
        <taxon>Alphaproteobacteria</taxon>
        <taxon>Sneathiellales</taxon>
        <taxon>Sneathiellaceae</taxon>
        <taxon>Oceanibacterium</taxon>
    </lineage>
</organism>
<evidence type="ECO:0000256" key="13">
    <source>
        <dbReference type="ARBA" id="ARBA00048523"/>
    </source>
</evidence>
<dbReference type="SUPFAM" id="SSF56784">
    <property type="entry name" value="HAD-like"/>
    <property type="match status" value="1"/>
</dbReference>
<feature type="active site" description="Proton donor" evidence="14">
    <location>
        <position position="55"/>
    </location>
</feature>
<dbReference type="EC" id="3.1.3.3" evidence="4"/>
<dbReference type="InParanoid" id="A0A1Y5TU24"/>
<dbReference type="SFLD" id="SFLDF00029">
    <property type="entry name" value="phosphoserine_phosphatase"/>
    <property type="match status" value="1"/>
</dbReference>
<dbReference type="InterPro" id="IPR023214">
    <property type="entry name" value="HAD_sf"/>
</dbReference>
<comment type="pathway">
    <text evidence="2">Amino-acid biosynthesis; L-serine biosynthesis; L-serine from 3-phospho-D-glycerate: step 3/3.</text>
</comment>
<dbReference type="InterPro" id="IPR004469">
    <property type="entry name" value="PSP"/>
</dbReference>
<dbReference type="GO" id="GO:0005737">
    <property type="term" value="C:cytoplasm"/>
    <property type="evidence" value="ECO:0007669"/>
    <property type="project" value="TreeGrafter"/>
</dbReference>
<accession>A0A1Y5TU24</accession>
<evidence type="ECO:0000256" key="8">
    <source>
        <dbReference type="ARBA" id="ARBA00022801"/>
    </source>
</evidence>
<evidence type="ECO:0000256" key="10">
    <source>
        <dbReference type="ARBA" id="ARBA00023299"/>
    </source>
</evidence>
<keyword evidence="16" id="KW-1185">Reference proteome</keyword>
<proteinExistence type="inferred from homology"/>
<dbReference type="InterPro" id="IPR036412">
    <property type="entry name" value="HAD-like_sf"/>
</dbReference>